<dbReference type="PANTHER" id="PTHR43280">
    <property type="entry name" value="ARAC-FAMILY TRANSCRIPTIONAL REGULATOR"/>
    <property type="match status" value="1"/>
</dbReference>
<dbReference type="GO" id="GO:0000160">
    <property type="term" value="P:phosphorelay signal transduction system"/>
    <property type="evidence" value="ECO:0007669"/>
    <property type="project" value="InterPro"/>
</dbReference>
<comment type="caution">
    <text evidence="9">The sequence shown here is derived from an EMBL/GenBank/DDBJ whole genome shotgun (WGS) entry which is preliminary data.</text>
</comment>
<sequence length="496" mass="56887">MIRIIIVDDEILSRIGLQSFLDGKEGIVVSGIFGEAEEALHFLEENVVDIVLTDIEMAEMDGLSFIREIRERRLAPGVIIVSCHEDFSYAQRAISLGTDSYILKQSLTEKTLIQEVKNVYEKTAGKEVEQKKTPWRSSRTPGSALSARYRVGVLLTDGRENGAAQEAVVGPDMLVHLLEEIVSRYQMGTLFAPYNRETFILFQLDEELALEERQKTLENWLRLLQNNIGQYLTGKMTIGVSQEYEELSETREQYQNAVLAAEQAFFHPERTVFFYKEALTSSAPGIFETKKFLEESWPEQFSEELERWFQVSGEQQLSVAVVKNMFQQNLRQLIQSILEEYHFEESFREKWRQEESLVSLISSAASSTELKDRALEYMQGFQEAALRAGAQNPLMEVLNYIDQHLDGKLTLPELAQMSCMSVPSFCKKFKEQTKMTVTQYINEKRVAYAATLLKQSKYSLEEVAELAGFSNANYLLRVFKKSTGKTIGQYRKQIKF</sequence>
<dbReference type="Proteomes" id="UP001197875">
    <property type="component" value="Unassembled WGS sequence"/>
</dbReference>
<keyword evidence="10" id="KW-1185">Reference proteome</keyword>
<feature type="domain" description="Response regulatory" evidence="8">
    <location>
        <begin position="3"/>
        <end position="119"/>
    </location>
</feature>
<dbReference type="InterPro" id="IPR001789">
    <property type="entry name" value="Sig_transdc_resp-reg_receiver"/>
</dbReference>
<dbReference type="InterPro" id="IPR009057">
    <property type="entry name" value="Homeodomain-like_sf"/>
</dbReference>
<evidence type="ECO:0000256" key="3">
    <source>
        <dbReference type="ARBA" id="ARBA00023125"/>
    </source>
</evidence>
<dbReference type="Pfam" id="PF17853">
    <property type="entry name" value="GGDEF_2"/>
    <property type="match status" value="1"/>
</dbReference>
<proteinExistence type="predicted"/>
<evidence type="ECO:0000259" key="8">
    <source>
        <dbReference type="PROSITE" id="PS50110"/>
    </source>
</evidence>
<evidence type="ECO:0000256" key="4">
    <source>
        <dbReference type="ARBA" id="ARBA00023163"/>
    </source>
</evidence>
<name>A0AAE3DSJ3_9FIRM</name>
<dbReference type="RefSeq" id="WP_227614881.1">
    <property type="nucleotide sequence ID" value="NZ_JAJEPR010000008.1"/>
</dbReference>
<dbReference type="InterPro" id="IPR011006">
    <property type="entry name" value="CheY-like_superfamily"/>
</dbReference>
<dbReference type="EMBL" id="JAJEPR010000008">
    <property type="protein sequence ID" value="MCC2189549.1"/>
    <property type="molecule type" value="Genomic_DNA"/>
</dbReference>
<feature type="domain" description="HTH araC/xylS-type" evidence="7">
    <location>
        <begin position="395"/>
        <end position="493"/>
    </location>
</feature>
<feature type="modified residue" description="4-aspartylphosphate" evidence="6">
    <location>
        <position position="54"/>
    </location>
</feature>
<dbReference type="Gene3D" id="1.10.10.60">
    <property type="entry name" value="Homeodomain-like"/>
    <property type="match status" value="2"/>
</dbReference>
<evidence type="ECO:0000313" key="10">
    <source>
        <dbReference type="Proteomes" id="UP001197875"/>
    </source>
</evidence>
<dbReference type="SUPFAM" id="SSF46689">
    <property type="entry name" value="Homeodomain-like"/>
    <property type="match status" value="2"/>
</dbReference>
<accession>A0AAE3DSJ3</accession>
<dbReference type="Pfam" id="PF00072">
    <property type="entry name" value="Response_reg"/>
    <property type="match status" value="1"/>
</dbReference>
<evidence type="ECO:0000259" key="7">
    <source>
        <dbReference type="PROSITE" id="PS01124"/>
    </source>
</evidence>
<evidence type="ECO:0000256" key="1">
    <source>
        <dbReference type="ARBA" id="ARBA00018672"/>
    </source>
</evidence>
<reference evidence="9 10" key="1">
    <citation type="submission" date="2021-10" db="EMBL/GenBank/DDBJ databases">
        <title>Anaerobic single-cell dispensing facilitates the cultivation of human gut bacteria.</title>
        <authorList>
            <person name="Afrizal A."/>
        </authorList>
    </citation>
    <scope>NUCLEOTIDE SEQUENCE [LARGE SCALE GENOMIC DNA]</scope>
    <source>
        <strain evidence="9 10">CLA-AA-H277</strain>
    </source>
</reference>
<keyword evidence="4" id="KW-0804">Transcription</keyword>
<dbReference type="GO" id="GO:0043565">
    <property type="term" value="F:sequence-specific DNA binding"/>
    <property type="evidence" value="ECO:0007669"/>
    <property type="project" value="InterPro"/>
</dbReference>
<dbReference type="Pfam" id="PF12833">
    <property type="entry name" value="HTH_18"/>
    <property type="match status" value="1"/>
</dbReference>
<protein>
    <recommendedName>
        <fullName evidence="1">Stage 0 sporulation protein A homolog</fullName>
    </recommendedName>
</protein>
<dbReference type="SUPFAM" id="SSF52172">
    <property type="entry name" value="CheY-like"/>
    <property type="match status" value="1"/>
</dbReference>
<dbReference type="SMART" id="SM00342">
    <property type="entry name" value="HTH_ARAC"/>
    <property type="match status" value="1"/>
</dbReference>
<dbReference type="CDD" id="cd17536">
    <property type="entry name" value="REC_YesN-like"/>
    <property type="match status" value="1"/>
</dbReference>
<organism evidence="9 10">
    <name type="scientific">Fusicatenibacter faecihominis</name>
    <dbReference type="NCBI Taxonomy" id="2881276"/>
    <lineage>
        <taxon>Bacteria</taxon>
        <taxon>Bacillati</taxon>
        <taxon>Bacillota</taxon>
        <taxon>Clostridia</taxon>
        <taxon>Lachnospirales</taxon>
        <taxon>Lachnospiraceae</taxon>
        <taxon>Fusicatenibacter</taxon>
    </lineage>
</organism>
<dbReference type="PROSITE" id="PS50110">
    <property type="entry name" value="RESPONSE_REGULATORY"/>
    <property type="match status" value="1"/>
</dbReference>
<evidence type="ECO:0000256" key="2">
    <source>
        <dbReference type="ARBA" id="ARBA00023015"/>
    </source>
</evidence>
<dbReference type="AlphaFoldDB" id="A0AAE3DSJ3"/>
<dbReference type="PROSITE" id="PS01124">
    <property type="entry name" value="HTH_ARAC_FAMILY_2"/>
    <property type="match status" value="1"/>
</dbReference>
<evidence type="ECO:0000313" key="9">
    <source>
        <dbReference type="EMBL" id="MCC2189549.1"/>
    </source>
</evidence>
<dbReference type="SMART" id="SM00448">
    <property type="entry name" value="REC"/>
    <property type="match status" value="1"/>
</dbReference>
<comment type="function">
    <text evidence="5">May play the central regulatory role in sporulation. It may be an element of the effector pathway responsible for the activation of sporulation genes in response to nutritional stress. Spo0A may act in concert with spo0H (a sigma factor) to control the expression of some genes that are critical to the sporulation process.</text>
</comment>
<evidence type="ECO:0000256" key="5">
    <source>
        <dbReference type="ARBA" id="ARBA00024867"/>
    </source>
</evidence>
<dbReference type="Gene3D" id="3.40.50.2300">
    <property type="match status" value="1"/>
</dbReference>
<dbReference type="PANTHER" id="PTHR43280:SF2">
    <property type="entry name" value="HTH-TYPE TRANSCRIPTIONAL REGULATOR EXSA"/>
    <property type="match status" value="1"/>
</dbReference>
<keyword evidence="3" id="KW-0238">DNA-binding</keyword>
<keyword evidence="2" id="KW-0805">Transcription regulation</keyword>
<keyword evidence="6" id="KW-0597">Phosphoprotein</keyword>
<gene>
    <name evidence="9" type="ORF">LKD71_06985</name>
</gene>
<evidence type="ECO:0000256" key="6">
    <source>
        <dbReference type="PROSITE-ProRule" id="PRU00169"/>
    </source>
</evidence>
<dbReference type="GO" id="GO:0003700">
    <property type="term" value="F:DNA-binding transcription factor activity"/>
    <property type="evidence" value="ECO:0007669"/>
    <property type="project" value="InterPro"/>
</dbReference>
<dbReference type="InterPro" id="IPR018060">
    <property type="entry name" value="HTH_AraC"/>
</dbReference>
<dbReference type="InterPro" id="IPR041522">
    <property type="entry name" value="CdaR_GGDEF"/>
</dbReference>